<organism evidence="2 3">
    <name type="scientific">Polyangium sorediatum</name>
    <dbReference type="NCBI Taxonomy" id="889274"/>
    <lineage>
        <taxon>Bacteria</taxon>
        <taxon>Pseudomonadati</taxon>
        <taxon>Myxococcota</taxon>
        <taxon>Polyangia</taxon>
        <taxon>Polyangiales</taxon>
        <taxon>Polyangiaceae</taxon>
        <taxon>Polyangium</taxon>
    </lineage>
</organism>
<accession>A0ABT6PAM7</accession>
<proteinExistence type="predicted"/>
<keyword evidence="1" id="KW-0812">Transmembrane</keyword>
<sequence>MILPITHENMEARRWPVVTLVIIAICFVIHSVVAATERSQTRDLNALVSQALAYHAVRIPPIVTARYAPS</sequence>
<evidence type="ECO:0000256" key="1">
    <source>
        <dbReference type="SAM" id="Phobius"/>
    </source>
</evidence>
<gene>
    <name evidence="2" type="ORF">QHF89_49695</name>
</gene>
<reference evidence="2 3" key="1">
    <citation type="submission" date="2023-04" db="EMBL/GenBank/DDBJ databases">
        <title>The genome sequence of Polyangium sorediatum DSM14670.</title>
        <authorList>
            <person name="Zhang X."/>
        </authorList>
    </citation>
    <scope>NUCLEOTIDE SEQUENCE [LARGE SCALE GENOMIC DNA]</scope>
    <source>
        <strain evidence="2 3">DSM 14670</strain>
    </source>
</reference>
<dbReference type="EMBL" id="JARZHI010000158">
    <property type="protein sequence ID" value="MDI1437681.1"/>
    <property type="molecule type" value="Genomic_DNA"/>
</dbReference>
<feature type="transmembrane region" description="Helical" evidence="1">
    <location>
        <begin position="15"/>
        <end position="35"/>
    </location>
</feature>
<dbReference type="Proteomes" id="UP001160301">
    <property type="component" value="Unassembled WGS sequence"/>
</dbReference>
<protein>
    <submittedName>
        <fullName evidence="2">Uncharacterized protein</fullName>
    </submittedName>
</protein>
<keyword evidence="3" id="KW-1185">Reference proteome</keyword>
<evidence type="ECO:0000313" key="2">
    <source>
        <dbReference type="EMBL" id="MDI1437681.1"/>
    </source>
</evidence>
<dbReference type="RefSeq" id="WP_136973406.1">
    <property type="nucleotide sequence ID" value="NZ_JARZHI010000158.1"/>
</dbReference>
<keyword evidence="1" id="KW-1133">Transmembrane helix</keyword>
<evidence type="ECO:0000313" key="3">
    <source>
        <dbReference type="Proteomes" id="UP001160301"/>
    </source>
</evidence>
<name>A0ABT6PAM7_9BACT</name>
<comment type="caution">
    <text evidence="2">The sequence shown here is derived from an EMBL/GenBank/DDBJ whole genome shotgun (WGS) entry which is preliminary data.</text>
</comment>
<keyword evidence="1" id="KW-0472">Membrane</keyword>